<evidence type="ECO:0000313" key="5">
    <source>
        <dbReference type="EMBL" id="QYM80814.1"/>
    </source>
</evidence>
<protein>
    <recommendedName>
        <fullName evidence="4">phosphoglycolate phosphatase</fullName>
        <ecNumber evidence="4">3.1.3.18</ecNumber>
    </recommendedName>
</protein>
<evidence type="ECO:0000256" key="3">
    <source>
        <dbReference type="ARBA" id="ARBA00006171"/>
    </source>
</evidence>
<dbReference type="Gene3D" id="1.10.150.240">
    <property type="entry name" value="Putative phosphatase, domain 2"/>
    <property type="match status" value="1"/>
</dbReference>
<comment type="pathway">
    <text evidence="2">Organic acid metabolism; glycolate biosynthesis; glycolate from 2-phosphoglycolate: step 1/1.</text>
</comment>
<dbReference type="GO" id="GO:0006281">
    <property type="term" value="P:DNA repair"/>
    <property type="evidence" value="ECO:0007669"/>
    <property type="project" value="TreeGrafter"/>
</dbReference>
<organism evidence="5 6">
    <name type="scientific">Horticoccus luteus</name>
    <dbReference type="NCBI Taxonomy" id="2862869"/>
    <lineage>
        <taxon>Bacteria</taxon>
        <taxon>Pseudomonadati</taxon>
        <taxon>Verrucomicrobiota</taxon>
        <taxon>Opitutia</taxon>
        <taxon>Opitutales</taxon>
        <taxon>Opitutaceae</taxon>
        <taxon>Horticoccus</taxon>
    </lineage>
</organism>
<reference evidence="5" key="1">
    <citation type="submission" date="2021-08" db="EMBL/GenBank/DDBJ databases">
        <title>Genome of a novel bacterium of the phylum Verrucomicrobia, Oleiharenicola sp. KSB-15.</title>
        <authorList>
            <person name="Chung J.-H."/>
            <person name="Ahn J.-H."/>
            <person name="Yoon Y."/>
            <person name="Kim D.-Y."/>
            <person name="An S.-H."/>
            <person name="Park I."/>
            <person name="Yeon J."/>
        </authorList>
    </citation>
    <scope>NUCLEOTIDE SEQUENCE</scope>
    <source>
        <strain evidence="5">KSB-15</strain>
    </source>
</reference>
<comment type="similarity">
    <text evidence="3">Belongs to the HAD-like hydrolase superfamily. CbbY/CbbZ/Gph/YieH family.</text>
</comment>
<dbReference type="PANTHER" id="PTHR43434:SF1">
    <property type="entry name" value="PHOSPHOGLYCOLATE PHOSPHATASE"/>
    <property type="match status" value="1"/>
</dbReference>
<accession>A0A8F9XN47</accession>
<dbReference type="GO" id="GO:0008967">
    <property type="term" value="F:phosphoglycolate phosphatase activity"/>
    <property type="evidence" value="ECO:0007669"/>
    <property type="project" value="UniProtKB-EC"/>
</dbReference>
<keyword evidence="6" id="KW-1185">Reference proteome</keyword>
<dbReference type="PANTHER" id="PTHR43434">
    <property type="entry name" value="PHOSPHOGLYCOLATE PHOSPHATASE"/>
    <property type="match status" value="1"/>
</dbReference>
<dbReference type="AlphaFoldDB" id="A0A8F9XN47"/>
<keyword evidence="5" id="KW-0378">Hydrolase</keyword>
<dbReference type="InterPro" id="IPR023214">
    <property type="entry name" value="HAD_sf"/>
</dbReference>
<dbReference type="EC" id="3.1.3.18" evidence="4"/>
<evidence type="ECO:0000256" key="4">
    <source>
        <dbReference type="ARBA" id="ARBA00013078"/>
    </source>
</evidence>
<dbReference type="Pfam" id="PF12710">
    <property type="entry name" value="HAD"/>
    <property type="match status" value="1"/>
</dbReference>
<evidence type="ECO:0000256" key="1">
    <source>
        <dbReference type="ARBA" id="ARBA00000830"/>
    </source>
</evidence>
<dbReference type="Proteomes" id="UP000825051">
    <property type="component" value="Chromosome"/>
</dbReference>
<sequence>MRDALLLWDIDGTLTRSSGAGLHALETALRLELGVTASLADIDYSGRTDRWILRQIFAKFGFAADDAAFTRYLDAYIRALPASLVTHQSHVLPGVSEALERVHTHDRWAQALLTGNVERGARVKLAHHDLARYFPFGAFADDSELRNDLGPVALRRARDFHGVDFPAHRVIVIGDTPHDIACGRIIGAQTVAVATGLHSLAELQSHQPTAAFASLADPGFAALLNAL</sequence>
<dbReference type="EMBL" id="CP080507">
    <property type="protein sequence ID" value="QYM80814.1"/>
    <property type="molecule type" value="Genomic_DNA"/>
</dbReference>
<gene>
    <name evidence="5" type="ORF">K0B96_10645</name>
</gene>
<comment type="catalytic activity">
    <reaction evidence="1">
        <text>2-phosphoglycolate + H2O = glycolate + phosphate</text>
        <dbReference type="Rhea" id="RHEA:14369"/>
        <dbReference type="ChEBI" id="CHEBI:15377"/>
        <dbReference type="ChEBI" id="CHEBI:29805"/>
        <dbReference type="ChEBI" id="CHEBI:43474"/>
        <dbReference type="ChEBI" id="CHEBI:58033"/>
        <dbReference type="EC" id="3.1.3.18"/>
    </reaction>
</comment>
<dbReference type="SUPFAM" id="SSF56784">
    <property type="entry name" value="HAD-like"/>
    <property type="match status" value="1"/>
</dbReference>
<evidence type="ECO:0000256" key="2">
    <source>
        <dbReference type="ARBA" id="ARBA00004818"/>
    </source>
</evidence>
<dbReference type="InterPro" id="IPR036412">
    <property type="entry name" value="HAD-like_sf"/>
</dbReference>
<name>A0A8F9XN47_9BACT</name>
<evidence type="ECO:0000313" key="6">
    <source>
        <dbReference type="Proteomes" id="UP000825051"/>
    </source>
</evidence>
<dbReference type="KEGG" id="ole:K0B96_10645"/>
<dbReference type="GO" id="GO:0005829">
    <property type="term" value="C:cytosol"/>
    <property type="evidence" value="ECO:0007669"/>
    <property type="project" value="TreeGrafter"/>
</dbReference>
<dbReference type="InterPro" id="IPR050155">
    <property type="entry name" value="HAD-like_hydrolase_sf"/>
</dbReference>
<proteinExistence type="inferred from homology"/>
<dbReference type="Gene3D" id="3.40.50.1000">
    <property type="entry name" value="HAD superfamily/HAD-like"/>
    <property type="match status" value="1"/>
</dbReference>
<dbReference type="InterPro" id="IPR023198">
    <property type="entry name" value="PGP-like_dom2"/>
</dbReference>